<dbReference type="EMBL" id="BDQF01000074">
    <property type="protein sequence ID" value="GAW84041.1"/>
    <property type="molecule type" value="Genomic_DNA"/>
</dbReference>
<dbReference type="AlphaFoldDB" id="A0A1Y1JNJ6"/>
<dbReference type="GeneID" id="39744849"/>
<evidence type="ECO:0000313" key="2">
    <source>
        <dbReference type="EMBL" id="GAW84041.1"/>
    </source>
</evidence>
<keyword evidence="1" id="KW-0472">Membrane</keyword>
<evidence type="ECO:0000256" key="1">
    <source>
        <dbReference type="SAM" id="Phobius"/>
    </source>
</evidence>
<keyword evidence="1" id="KW-1133">Transmembrane helix</keyword>
<name>A0A1Y1JNJ6_PLAGO</name>
<dbReference type="Pfam" id="PF05795">
    <property type="entry name" value="Plasmodium_Vir"/>
    <property type="match status" value="1"/>
</dbReference>
<dbReference type="InterPro" id="IPR008780">
    <property type="entry name" value="Plasmodium_Vir"/>
</dbReference>
<reference evidence="3" key="1">
    <citation type="submission" date="2017-04" db="EMBL/GenBank/DDBJ databases">
        <title>Plasmodium gonderi genome.</title>
        <authorList>
            <person name="Arisue N."/>
            <person name="Honma H."/>
            <person name="Kawai S."/>
            <person name="Tougan T."/>
            <person name="Tanabe K."/>
            <person name="Horii T."/>
        </authorList>
    </citation>
    <scope>NUCLEOTIDE SEQUENCE [LARGE SCALE GENOMIC DNA]</scope>
    <source>
        <strain evidence="3">ATCC 30045</strain>
    </source>
</reference>
<keyword evidence="1" id="KW-0812">Transmembrane</keyword>
<dbReference type="Proteomes" id="UP000195521">
    <property type="component" value="Unassembled WGS sequence"/>
</dbReference>
<gene>
    <name evidence="2" type="ORF">PGO_000750</name>
</gene>
<dbReference type="RefSeq" id="XP_028546630.1">
    <property type="nucleotide sequence ID" value="XM_028690829.1"/>
</dbReference>
<sequence length="294" mass="34777">MNINIYEYASLFSACDKNIQQAKHNEGAYKGNCEHEEQNIKENIKSKFKEKCTQTLSYLNEIQQFKHGYNNLEKALCLYLYYWLYDSKTEGMNGRDIKQLYHELIRVNKEEQDPQCTNFMDVSITDNEMLKLKDIHDMYTNIGKINGERSKSGHNCACAEKCAQTYNKYVETCNYNNNTYFCKELLKIKEQYDKEMERKTCPDGIPQILPSFRSYSMTTLTLIPICITLAISSFLFFLYKVHNYVTRFTPYTSSFRCAAMKKRKQYNNIHKEMNILELSENRGCDFRNKNILYI</sequence>
<protein>
    <submittedName>
        <fullName evidence="2">Variable surface protein</fullName>
    </submittedName>
</protein>
<organism evidence="2 3">
    <name type="scientific">Plasmodium gonderi</name>
    <dbReference type="NCBI Taxonomy" id="77519"/>
    <lineage>
        <taxon>Eukaryota</taxon>
        <taxon>Sar</taxon>
        <taxon>Alveolata</taxon>
        <taxon>Apicomplexa</taxon>
        <taxon>Aconoidasida</taxon>
        <taxon>Haemosporida</taxon>
        <taxon>Plasmodiidae</taxon>
        <taxon>Plasmodium</taxon>
        <taxon>Plasmodium (Plasmodium)</taxon>
    </lineage>
</organism>
<accession>A0A1Y1JNJ6</accession>
<feature type="transmembrane region" description="Helical" evidence="1">
    <location>
        <begin position="215"/>
        <end position="239"/>
    </location>
</feature>
<dbReference type="OrthoDB" id="383056at2759"/>
<comment type="caution">
    <text evidence="2">The sequence shown here is derived from an EMBL/GenBank/DDBJ whole genome shotgun (WGS) entry which is preliminary data.</text>
</comment>
<proteinExistence type="predicted"/>
<keyword evidence="3" id="KW-1185">Reference proteome</keyword>
<evidence type="ECO:0000313" key="3">
    <source>
        <dbReference type="Proteomes" id="UP000195521"/>
    </source>
</evidence>